<dbReference type="EMBL" id="FRXO01000002">
    <property type="protein sequence ID" value="SHO63584.1"/>
    <property type="molecule type" value="Genomic_DNA"/>
</dbReference>
<organism evidence="11 12">
    <name type="scientific">Pseudoxanthobacter soli DSM 19599</name>
    <dbReference type="NCBI Taxonomy" id="1123029"/>
    <lineage>
        <taxon>Bacteria</taxon>
        <taxon>Pseudomonadati</taxon>
        <taxon>Pseudomonadota</taxon>
        <taxon>Alphaproteobacteria</taxon>
        <taxon>Hyphomicrobiales</taxon>
        <taxon>Segnochrobactraceae</taxon>
        <taxon>Pseudoxanthobacter</taxon>
    </lineage>
</organism>
<dbReference type="SUPFAM" id="SSF54637">
    <property type="entry name" value="Thioesterase/thiol ester dehydrase-isomerase"/>
    <property type="match status" value="2"/>
</dbReference>
<dbReference type="GO" id="GO:0006637">
    <property type="term" value="P:acyl-CoA metabolic process"/>
    <property type="evidence" value="ECO:0007669"/>
    <property type="project" value="InterPro"/>
</dbReference>
<dbReference type="InterPro" id="IPR003703">
    <property type="entry name" value="Acyl_CoA_thio"/>
</dbReference>
<dbReference type="PANTHER" id="PTHR11066">
    <property type="entry name" value="ACYL-COA THIOESTERASE"/>
    <property type="match status" value="1"/>
</dbReference>
<keyword evidence="12" id="KW-1185">Reference proteome</keyword>
<dbReference type="FunFam" id="2.40.160.210:FF:000001">
    <property type="entry name" value="Acyl-CoA thioesterase II"/>
    <property type="match status" value="1"/>
</dbReference>
<dbReference type="NCBIfam" id="TIGR00189">
    <property type="entry name" value="tesB"/>
    <property type="match status" value="1"/>
</dbReference>
<dbReference type="InterPro" id="IPR042171">
    <property type="entry name" value="Acyl-CoA_hotdog"/>
</dbReference>
<dbReference type="InterPro" id="IPR029069">
    <property type="entry name" value="HotDog_dom_sf"/>
</dbReference>
<evidence type="ECO:0000256" key="3">
    <source>
        <dbReference type="ARBA" id="ARBA00022801"/>
    </source>
</evidence>
<dbReference type="STRING" id="1123029.SAMN02745172_01450"/>
<evidence type="ECO:0000256" key="6">
    <source>
        <dbReference type="ARBA" id="ARBA00050943"/>
    </source>
</evidence>
<comment type="catalytic activity">
    <reaction evidence="6">
        <text>a fatty acyl-CoA + H2O = a fatty acid + CoA + H(+)</text>
        <dbReference type="Rhea" id="RHEA:16781"/>
        <dbReference type="ChEBI" id="CHEBI:15377"/>
        <dbReference type="ChEBI" id="CHEBI:15378"/>
        <dbReference type="ChEBI" id="CHEBI:28868"/>
        <dbReference type="ChEBI" id="CHEBI:57287"/>
        <dbReference type="ChEBI" id="CHEBI:77636"/>
        <dbReference type="EC" id="3.1.2.20"/>
    </reaction>
    <physiologicalReaction direction="left-to-right" evidence="6">
        <dbReference type="Rhea" id="RHEA:16782"/>
    </physiologicalReaction>
</comment>
<dbReference type="OrthoDB" id="9781019at2"/>
<dbReference type="Proteomes" id="UP000186406">
    <property type="component" value="Unassembled WGS sequence"/>
</dbReference>
<evidence type="ECO:0000256" key="8">
    <source>
        <dbReference type="ARBA" id="ARBA00079653"/>
    </source>
</evidence>
<reference evidence="11 12" key="1">
    <citation type="submission" date="2016-12" db="EMBL/GenBank/DDBJ databases">
        <authorList>
            <person name="Song W.-J."/>
            <person name="Kurnit D.M."/>
        </authorList>
    </citation>
    <scope>NUCLEOTIDE SEQUENCE [LARGE SCALE GENOMIC DNA]</scope>
    <source>
        <strain evidence="11 12">DSM 19599</strain>
    </source>
</reference>
<gene>
    <name evidence="11" type="ORF">SAMN02745172_01450</name>
</gene>
<dbReference type="RefSeq" id="WP_073626943.1">
    <property type="nucleotide sequence ID" value="NZ_FRXO01000002.1"/>
</dbReference>
<evidence type="ECO:0000256" key="2">
    <source>
        <dbReference type="ARBA" id="ARBA00011881"/>
    </source>
</evidence>
<keyword evidence="4" id="KW-0443">Lipid metabolism</keyword>
<comment type="subunit">
    <text evidence="2">Homotetramer.</text>
</comment>
<proteinExistence type="inferred from homology"/>
<feature type="domain" description="Acyl-CoA thioesterase-like N-terminal HotDog" evidence="10">
    <location>
        <begin position="30"/>
        <end position="108"/>
    </location>
</feature>
<comment type="similarity">
    <text evidence="1">Belongs to the C/M/P thioester hydrolase family.</text>
</comment>
<dbReference type="PANTHER" id="PTHR11066:SF34">
    <property type="entry name" value="ACYL-COENZYME A THIOESTERASE 8"/>
    <property type="match status" value="1"/>
</dbReference>
<feature type="domain" description="Acyl-CoA thioesterase 2 C-terminal" evidence="9">
    <location>
        <begin position="150"/>
        <end position="281"/>
    </location>
</feature>
<protein>
    <recommendedName>
        <fullName evidence="7">Acyl-CoA thioesterase 2</fullName>
        <ecNumber evidence="5">3.1.2.20</ecNumber>
    </recommendedName>
    <alternativeName>
        <fullName evidence="8">Thioesterase II</fullName>
    </alternativeName>
</protein>
<evidence type="ECO:0000313" key="11">
    <source>
        <dbReference type="EMBL" id="SHO63584.1"/>
    </source>
</evidence>
<evidence type="ECO:0000313" key="12">
    <source>
        <dbReference type="Proteomes" id="UP000186406"/>
    </source>
</evidence>
<dbReference type="InterPro" id="IPR025652">
    <property type="entry name" value="TesB_C"/>
</dbReference>
<evidence type="ECO:0000256" key="5">
    <source>
        <dbReference type="ARBA" id="ARBA00038894"/>
    </source>
</evidence>
<dbReference type="GO" id="GO:0009062">
    <property type="term" value="P:fatty acid catabolic process"/>
    <property type="evidence" value="ECO:0007669"/>
    <property type="project" value="TreeGrafter"/>
</dbReference>
<evidence type="ECO:0000259" key="9">
    <source>
        <dbReference type="Pfam" id="PF02551"/>
    </source>
</evidence>
<dbReference type="Pfam" id="PF13622">
    <property type="entry name" value="4HBT_3"/>
    <property type="match status" value="1"/>
</dbReference>
<accession>A0A1M7ZFD4</accession>
<evidence type="ECO:0000256" key="7">
    <source>
        <dbReference type="ARBA" id="ARBA00071120"/>
    </source>
</evidence>
<sequence>MNGAVSALLSILDLERIEHNLYRGHSPQDGWQRVFGGQVIGQALVAASKTVDDGRQAHSLHAYFLRGGDPSVPIVYEVESIRDGRSFATRRVVAVQHGQPIFLMSASYHVDEQGLSHQIEMADVPPPESLATQRELLAASIDSLPPVVKVYFQRDRPIEVRPVEIDHYVSSTPLPPRQKVWIRVNGPLPDDPAIHRCALAYASDLTLLDTSLFAHGRRVFDPDLLLASLDHAMWFHRPFRADDWLLYDQDSPTVGGGRGFNRGLVFDRHGRLVASTAQEGVVRLNDGRD</sequence>
<dbReference type="GO" id="GO:0047617">
    <property type="term" value="F:fatty acyl-CoA hydrolase activity"/>
    <property type="evidence" value="ECO:0007669"/>
    <property type="project" value="UniProtKB-EC"/>
</dbReference>
<dbReference type="AlphaFoldDB" id="A0A1M7ZFD4"/>
<keyword evidence="3" id="KW-0378">Hydrolase</keyword>
<dbReference type="EC" id="3.1.2.20" evidence="5"/>
<dbReference type="InterPro" id="IPR049449">
    <property type="entry name" value="TesB_ACOT8-like_N"/>
</dbReference>
<dbReference type="Gene3D" id="2.40.160.210">
    <property type="entry name" value="Acyl-CoA thioesterase, double hotdog domain"/>
    <property type="match status" value="1"/>
</dbReference>
<evidence type="ECO:0000256" key="1">
    <source>
        <dbReference type="ARBA" id="ARBA00006538"/>
    </source>
</evidence>
<dbReference type="CDD" id="cd03445">
    <property type="entry name" value="Thioesterase_II_repeat2"/>
    <property type="match status" value="1"/>
</dbReference>
<dbReference type="CDD" id="cd03444">
    <property type="entry name" value="Thioesterase_II_repeat1"/>
    <property type="match status" value="1"/>
</dbReference>
<evidence type="ECO:0000259" key="10">
    <source>
        <dbReference type="Pfam" id="PF13622"/>
    </source>
</evidence>
<name>A0A1M7ZFD4_9HYPH</name>
<evidence type="ECO:0000256" key="4">
    <source>
        <dbReference type="ARBA" id="ARBA00023098"/>
    </source>
</evidence>
<dbReference type="Pfam" id="PF02551">
    <property type="entry name" value="Acyl_CoA_thio"/>
    <property type="match status" value="1"/>
</dbReference>